<dbReference type="PROSITE" id="PS50112">
    <property type="entry name" value="PAS"/>
    <property type="match status" value="3"/>
</dbReference>
<dbReference type="RefSeq" id="WP_100278016.1">
    <property type="nucleotide sequence ID" value="NZ_CP018799.1"/>
</dbReference>
<name>A0A2K8KZ02_MARES</name>
<dbReference type="InterPro" id="IPR013655">
    <property type="entry name" value="PAS_fold_3"/>
</dbReference>
<dbReference type="InterPro" id="IPR005467">
    <property type="entry name" value="His_kinase_dom"/>
</dbReference>
<dbReference type="PROSITE" id="PS50113">
    <property type="entry name" value="PAC"/>
    <property type="match status" value="1"/>
</dbReference>
<dbReference type="Gene3D" id="3.30.450.20">
    <property type="entry name" value="PAS domain"/>
    <property type="match status" value="3"/>
</dbReference>
<dbReference type="InterPro" id="IPR036097">
    <property type="entry name" value="HisK_dim/P_sf"/>
</dbReference>
<dbReference type="InterPro" id="IPR036890">
    <property type="entry name" value="HATPase_C_sf"/>
</dbReference>
<dbReference type="SMART" id="SM00086">
    <property type="entry name" value="PAC"/>
    <property type="match status" value="2"/>
</dbReference>
<evidence type="ECO:0000256" key="2">
    <source>
        <dbReference type="ARBA" id="ARBA00012438"/>
    </source>
</evidence>
<evidence type="ECO:0000313" key="10">
    <source>
        <dbReference type="Proteomes" id="UP000231701"/>
    </source>
</evidence>
<feature type="domain" description="PAS" evidence="7">
    <location>
        <begin position="119"/>
        <end position="190"/>
    </location>
</feature>
<reference evidence="9 10" key="1">
    <citation type="submission" date="2016-12" db="EMBL/GenBank/DDBJ databases">
        <title>Isolation and genomic insights into novel planktonic Zetaproteobacteria from stratified waters of the Chesapeake Bay.</title>
        <authorList>
            <person name="McAllister S.M."/>
            <person name="Kato S."/>
            <person name="Chan C.S."/>
            <person name="Chiu B.K."/>
            <person name="Field E.K."/>
        </authorList>
    </citation>
    <scope>NUCLEOTIDE SEQUENCE [LARGE SCALE GENOMIC DNA]</scope>
    <source>
        <strain evidence="9 10">CP-5</strain>
    </source>
</reference>
<proteinExistence type="predicted"/>
<dbReference type="SUPFAM" id="SSF55785">
    <property type="entry name" value="PYP-like sensor domain (PAS domain)"/>
    <property type="match status" value="3"/>
</dbReference>
<dbReference type="InterPro" id="IPR003594">
    <property type="entry name" value="HATPase_dom"/>
</dbReference>
<dbReference type="InterPro" id="IPR001610">
    <property type="entry name" value="PAC"/>
</dbReference>
<dbReference type="OrthoDB" id="1931120at2"/>
<organism evidence="9 10">
    <name type="scientific">Mariprofundus aestuarium</name>
    <dbReference type="NCBI Taxonomy" id="1921086"/>
    <lineage>
        <taxon>Bacteria</taxon>
        <taxon>Pseudomonadati</taxon>
        <taxon>Pseudomonadota</taxon>
        <taxon>Candidatius Mariprofundia</taxon>
        <taxon>Mariprofundales</taxon>
        <taxon>Mariprofundaceae</taxon>
        <taxon>Mariprofundus</taxon>
    </lineage>
</organism>
<dbReference type="InterPro" id="IPR011006">
    <property type="entry name" value="CheY-like_superfamily"/>
</dbReference>
<accession>A0A2K8KZ02</accession>
<feature type="domain" description="PAC" evidence="8">
    <location>
        <begin position="306"/>
        <end position="360"/>
    </location>
</feature>
<dbReference type="InterPro" id="IPR004358">
    <property type="entry name" value="Sig_transdc_His_kin-like_C"/>
</dbReference>
<dbReference type="InterPro" id="IPR035965">
    <property type="entry name" value="PAS-like_dom_sf"/>
</dbReference>
<dbReference type="InterPro" id="IPR001789">
    <property type="entry name" value="Sig_transdc_resp-reg_receiver"/>
</dbReference>
<feature type="domain" description="Response regulatory" evidence="6">
    <location>
        <begin position="620"/>
        <end position="675"/>
    </location>
</feature>
<dbReference type="PRINTS" id="PR00344">
    <property type="entry name" value="BCTRLSENSOR"/>
</dbReference>
<dbReference type="InterPro" id="IPR003661">
    <property type="entry name" value="HisK_dim/P_dom"/>
</dbReference>
<dbReference type="SMART" id="SM00091">
    <property type="entry name" value="PAS"/>
    <property type="match status" value="3"/>
</dbReference>
<keyword evidence="3" id="KW-0597">Phosphoprotein</keyword>
<dbReference type="PROSITE" id="PS50109">
    <property type="entry name" value="HIS_KIN"/>
    <property type="match status" value="1"/>
</dbReference>
<evidence type="ECO:0000259" key="6">
    <source>
        <dbReference type="PROSITE" id="PS50110"/>
    </source>
</evidence>
<feature type="domain" description="PAS" evidence="7">
    <location>
        <begin position="235"/>
        <end position="281"/>
    </location>
</feature>
<comment type="catalytic activity">
    <reaction evidence="1">
        <text>ATP + protein L-histidine = ADP + protein N-phospho-L-histidine.</text>
        <dbReference type="EC" id="2.7.13.3"/>
    </reaction>
</comment>
<feature type="domain" description="Histidine kinase" evidence="5">
    <location>
        <begin position="373"/>
        <end position="598"/>
    </location>
</feature>
<dbReference type="NCBIfam" id="TIGR00229">
    <property type="entry name" value="sensory_box"/>
    <property type="match status" value="3"/>
</dbReference>
<comment type="caution">
    <text evidence="4">Lacks conserved residue(s) required for the propagation of feature annotation.</text>
</comment>
<dbReference type="InterPro" id="IPR000700">
    <property type="entry name" value="PAS-assoc_C"/>
</dbReference>
<dbReference type="CDD" id="cd00130">
    <property type="entry name" value="PAS"/>
    <property type="match status" value="3"/>
</dbReference>
<gene>
    <name evidence="9" type="ORF">Ga0123461_1805</name>
</gene>
<dbReference type="Gene3D" id="3.30.565.10">
    <property type="entry name" value="Histidine kinase-like ATPase, C-terminal domain"/>
    <property type="match status" value="1"/>
</dbReference>
<dbReference type="GO" id="GO:0000155">
    <property type="term" value="F:phosphorelay sensor kinase activity"/>
    <property type="evidence" value="ECO:0007669"/>
    <property type="project" value="InterPro"/>
</dbReference>
<dbReference type="SUPFAM" id="SSF55874">
    <property type="entry name" value="ATPase domain of HSP90 chaperone/DNA topoisomerase II/histidine kinase"/>
    <property type="match status" value="1"/>
</dbReference>
<dbReference type="CDD" id="cd00082">
    <property type="entry name" value="HisKA"/>
    <property type="match status" value="1"/>
</dbReference>
<evidence type="ECO:0000259" key="5">
    <source>
        <dbReference type="PROSITE" id="PS50109"/>
    </source>
</evidence>
<protein>
    <recommendedName>
        <fullName evidence="2">histidine kinase</fullName>
        <ecNumber evidence="2">2.7.13.3</ecNumber>
    </recommendedName>
</protein>
<dbReference type="Proteomes" id="UP000231701">
    <property type="component" value="Chromosome"/>
</dbReference>
<dbReference type="InterPro" id="IPR000014">
    <property type="entry name" value="PAS"/>
</dbReference>
<evidence type="ECO:0000256" key="1">
    <source>
        <dbReference type="ARBA" id="ARBA00000085"/>
    </source>
</evidence>
<dbReference type="Pfam" id="PF08448">
    <property type="entry name" value="PAS_4"/>
    <property type="match status" value="1"/>
</dbReference>
<evidence type="ECO:0000313" key="9">
    <source>
        <dbReference type="EMBL" id="ATX80218.1"/>
    </source>
</evidence>
<dbReference type="Pfam" id="PF13426">
    <property type="entry name" value="PAS_9"/>
    <property type="match status" value="1"/>
</dbReference>
<dbReference type="Gene3D" id="3.40.50.2300">
    <property type="match status" value="1"/>
</dbReference>
<dbReference type="Pfam" id="PF02518">
    <property type="entry name" value="HATPase_c"/>
    <property type="match status" value="1"/>
</dbReference>
<evidence type="ECO:0000256" key="3">
    <source>
        <dbReference type="ARBA" id="ARBA00022553"/>
    </source>
</evidence>
<sequence>MSTIDIFPGLIATANIETGYFIECNEAVTDILGYSVEEFTSKPLVEFIHPDDRQRTIDEINRQLQSGLTICFQIRYQCKDNSYKWLSWQGTAADEDGKVYAVATDITEFKQAEADLEVSEKKFRSTVEGISDGFFILKDEDLILTYFNSSAEEILGREAKDVLGKPIFDAFPEAKGSIFEKQYRRAFDTKVATSFETYFGIAPYANWFDVRVHPVDDGISVFFQRTTERKQAEEKTRKLSQAVEQAGESVIITDAEGSIEYVNPSFTRMTGYSAEEVLGENPRILKSGNQSDEYYKELWNTITDGRVFNSSIIDRRKDGSQYPATMSIAPILNDEGSISHYVALQQDMTDHDMLEEQFRQSQKMEALGTLVGGIAHDFNNMLAGITGNLYLAKQSSEGNPKAIEKLRNIEGFSYRAADMIQQLLTFARKDRVSMKPFPFTPFIKETIKLLHSSIPENITLGEDVCADELIVKGDATQIHQVLLNLVNNACDALEWSTEPRITIRLEALQVDETFIEKHMGFATGVYAHLSVQDNGCGVPENRTSHLFEPFFTTKEVGKGTGLGLAMVFGSVKSHHGFVEVESVEGEGATFHIYLPLVDSEKIADSSKQDGEVTEKGQGETILFVDDQEGIIDTGKEVLESMGYQVMTASNGQQAVDLFKEHPEAIDLLLWMSSCP</sequence>
<dbReference type="Gene3D" id="1.10.287.130">
    <property type="match status" value="1"/>
</dbReference>
<dbReference type="PANTHER" id="PTHR43065">
    <property type="entry name" value="SENSOR HISTIDINE KINASE"/>
    <property type="match status" value="1"/>
</dbReference>
<dbReference type="AlphaFoldDB" id="A0A2K8KZ02"/>
<dbReference type="SUPFAM" id="SSF47384">
    <property type="entry name" value="Homodimeric domain of signal transducing histidine kinase"/>
    <property type="match status" value="1"/>
</dbReference>
<evidence type="ECO:0000259" key="8">
    <source>
        <dbReference type="PROSITE" id="PS50113"/>
    </source>
</evidence>
<evidence type="ECO:0000256" key="4">
    <source>
        <dbReference type="PROSITE-ProRule" id="PRU00169"/>
    </source>
</evidence>
<dbReference type="EMBL" id="CP018799">
    <property type="protein sequence ID" value="ATX80218.1"/>
    <property type="molecule type" value="Genomic_DNA"/>
</dbReference>
<dbReference type="KEGG" id="maes:Ga0123461_1805"/>
<evidence type="ECO:0000259" key="7">
    <source>
        <dbReference type="PROSITE" id="PS50112"/>
    </source>
</evidence>
<dbReference type="InterPro" id="IPR013656">
    <property type="entry name" value="PAS_4"/>
</dbReference>
<dbReference type="PROSITE" id="PS50110">
    <property type="entry name" value="RESPONSE_REGULATORY"/>
    <property type="match status" value="1"/>
</dbReference>
<dbReference type="SMART" id="SM00387">
    <property type="entry name" value="HATPase_c"/>
    <property type="match status" value="1"/>
</dbReference>
<dbReference type="SUPFAM" id="SSF52172">
    <property type="entry name" value="CheY-like"/>
    <property type="match status" value="1"/>
</dbReference>
<keyword evidence="10" id="KW-1185">Reference proteome</keyword>
<dbReference type="EC" id="2.7.13.3" evidence="2"/>
<dbReference type="PANTHER" id="PTHR43065:SF42">
    <property type="entry name" value="TWO-COMPONENT SENSOR PPRA"/>
    <property type="match status" value="1"/>
</dbReference>
<feature type="domain" description="PAS" evidence="7">
    <location>
        <begin position="19"/>
        <end position="67"/>
    </location>
</feature>
<dbReference type="Pfam" id="PF08447">
    <property type="entry name" value="PAS_3"/>
    <property type="match status" value="1"/>
</dbReference>